<name>E2ACX4_CAMFO</name>
<dbReference type="OMA" id="QTITRWS"/>
<dbReference type="InterPro" id="IPR036691">
    <property type="entry name" value="Endo/exonu/phosph_ase_sf"/>
</dbReference>
<dbReference type="Proteomes" id="UP000000311">
    <property type="component" value="Unassembled WGS sequence"/>
</dbReference>
<dbReference type="SUPFAM" id="SSF56219">
    <property type="entry name" value="DNase I-like"/>
    <property type="match status" value="1"/>
</dbReference>
<dbReference type="Gene3D" id="3.60.10.10">
    <property type="entry name" value="Endonuclease/exonuclease/phosphatase"/>
    <property type="match status" value="1"/>
</dbReference>
<evidence type="ECO:0000313" key="3">
    <source>
        <dbReference type="Proteomes" id="UP000000311"/>
    </source>
</evidence>
<organism evidence="3">
    <name type="scientific">Camponotus floridanus</name>
    <name type="common">Florida carpenter ant</name>
    <dbReference type="NCBI Taxonomy" id="104421"/>
    <lineage>
        <taxon>Eukaryota</taxon>
        <taxon>Metazoa</taxon>
        <taxon>Ecdysozoa</taxon>
        <taxon>Arthropoda</taxon>
        <taxon>Hexapoda</taxon>
        <taxon>Insecta</taxon>
        <taxon>Pterygota</taxon>
        <taxon>Neoptera</taxon>
        <taxon>Endopterygota</taxon>
        <taxon>Hymenoptera</taxon>
        <taxon>Apocrita</taxon>
        <taxon>Aculeata</taxon>
        <taxon>Formicoidea</taxon>
        <taxon>Formicidae</taxon>
        <taxon>Formicinae</taxon>
        <taxon>Camponotus</taxon>
    </lineage>
</organism>
<reference evidence="2 3" key="1">
    <citation type="journal article" date="2010" name="Science">
        <title>Genomic comparison of the ants Camponotus floridanus and Harpegnathos saltator.</title>
        <authorList>
            <person name="Bonasio R."/>
            <person name="Zhang G."/>
            <person name="Ye C."/>
            <person name="Mutti N.S."/>
            <person name="Fang X."/>
            <person name="Qin N."/>
            <person name="Donahue G."/>
            <person name="Yang P."/>
            <person name="Li Q."/>
            <person name="Li C."/>
            <person name="Zhang P."/>
            <person name="Huang Z."/>
            <person name="Berger S.L."/>
            <person name="Reinberg D."/>
            <person name="Wang J."/>
            <person name="Liebig J."/>
        </authorList>
    </citation>
    <scope>NUCLEOTIDE SEQUENCE [LARGE SCALE GENOMIC DNA]</scope>
    <source>
        <strain evidence="3">C129</strain>
    </source>
</reference>
<protein>
    <submittedName>
        <fullName evidence="2">Uncharacterized protein</fullName>
    </submittedName>
</protein>
<keyword evidence="1" id="KW-0175">Coiled coil</keyword>
<feature type="coiled-coil region" evidence="1">
    <location>
        <begin position="146"/>
        <end position="173"/>
    </location>
</feature>
<dbReference type="EMBL" id="GL438592">
    <property type="protein sequence ID" value="EFN68715.1"/>
    <property type="molecule type" value="Genomic_DNA"/>
</dbReference>
<gene>
    <name evidence="2" type="ORF">EAG_01266</name>
</gene>
<accession>E2ACX4</accession>
<sequence length="185" mass="21427">MLMGIRRDLIEKGKEINVEDGGVVVGKVRRESEKRRIIGVYVSKGMEYEKQLGKMGRQKEEGNDFNRGDFNARTGKKGEGCEGEEGGRMGEIYGCTRGDEEGEYSFTGRKGNSVIDYAIGDLEVRERIESMRIGDRVQTITRWSLEEQWREMAQRIKETLEEVESKRDEGNRKKVEWWDEDCKED</sequence>
<keyword evidence="3" id="KW-1185">Reference proteome</keyword>
<dbReference type="AlphaFoldDB" id="E2ACX4"/>
<evidence type="ECO:0000313" key="2">
    <source>
        <dbReference type="EMBL" id="EFN68715.1"/>
    </source>
</evidence>
<evidence type="ECO:0000256" key="1">
    <source>
        <dbReference type="SAM" id="Coils"/>
    </source>
</evidence>
<proteinExistence type="predicted"/>
<dbReference type="InParanoid" id="E2ACX4"/>